<sequence length="52" mass="5941">MESTSQRIVYETSEDKLKNAEMVQKYNQRSLSQTDYSMSSGQNSSRSTGTDR</sequence>
<name>A0A914ZGV1_PARUN</name>
<dbReference type="AlphaFoldDB" id="A0A914ZGV1"/>
<evidence type="ECO:0000313" key="2">
    <source>
        <dbReference type="Proteomes" id="UP000887569"/>
    </source>
</evidence>
<reference evidence="3 4" key="1">
    <citation type="submission" date="2022-11" db="UniProtKB">
        <authorList>
            <consortium name="WormBaseParasite"/>
        </authorList>
    </citation>
    <scope>IDENTIFICATION</scope>
</reference>
<accession>A0A914ZGV1</accession>
<protein>
    <submittedName>
        <fullName evidence="3 4">YTH domain-containing protein</fullName>
    </submittedName>
</protein>
<evidence type="ECO:0000313" key="3">
    <source>
        <dbReference type="WBParaSite" id="PgB03_g046_t03"/>
    </source>
</evidence>
<evidence type="ECO:0000313" key="4">
    <source>
        <dbReference type="WBParaSite" id="PgB03_g046_t04"/>
    </source>
</evidence>
<dbReference type="WBParaSite" id="PgB03_g046_t03">
    <property type="protein sequence ID" value="PgB03_g046_t03"/>
    <property type="gene ID" value="PgB03_g046"/>
</dbReference>
<dbReference type="Proteomes" id="UP000887569">
    <property type="component" value="Unplaced"/>
</dbReference>
<feature type="region of interest" description="Disordered" evidence="1">
    <location>
        <begin position="26"/>
        <end position="52"/>
    </location>
</feature>
<proteinExistence type="predicted"/>
<dbReference type="WBParaSite" id="PgB03_g046_t04">
    <property type="protein sequence ID" value="PgB03_g046_t04"/>
    <property type="gene ID" value="PgB03_g046"/>
</dbReference>
<keyword evidence="2" id="KW-1185">Reference proteome</keyword>
<organism evidence="2 3">
    <name type="scientific">Parascaris univalens</name>
    <name type="common">Nematode worm</name>
    <dbReference type="NCBI Taxonomy" id="6257"/>
    <lineage>
        <taxon>Eukaryota</taxon>
        <taxon>Metazoa</taxon>
        <taxon>Ecdysozoa</taxon>
        <taxon>Nematoda</taxon>
        <taxon>Chromadorea</taxon>
        <taxon>Rhabditida</taxon>
        <taxon>Spirurina</taxon>
        <taxon>Ascaridomorpha</taxon>
        <taxon>Ascaridoidea</taxon>
        <taxon>Ascarididae</taxon>
        <taxon>Parascaris</taxon>
    </lineage>
</organism>
<evidence type="ECO:0000256" key="1">
    <source>
        <dbReference type="SAM" id="MobiDB-lite"/>
    </source>
</evidence>